<dbReference type="Proteomes" id="UP000032545">
    <property type="component" value="Unassembled WGS sequence"/>
</dbReference>
<evidence type="ECO:0000313" key="3">
    <source>
        <dbReference type="Proteomes" id="UP000032545"/>
    </source>
</evidence>
<name>A0A0D8B7N0_9ACTN</name>
<accession>A0A0D8B7N0</accession>
<feature type="compositionally biased region" description="Basic residues" evidence="1">
    <location>
        <begin position="65"/>
        <end position="75"/>
    </location>
</feature>
<feature type="region of interest" description="Disordered" evidence="1">
    <location>
        <begin position="1"/>
        <end position="24"/>
    </location>
</feature>
<dbReference type="AlphaFoldDB" id="A0A0D8B7N0"/>
<reference evidence="3" key="1">
    <citation type="submission" date="2015-02" db="EMBL/GenBank/DDBJ databases">
        <title>Draft Genome of Frankia sp. CpI1-S.</title>
        <authorList>
            <person name="Oshone R.T."/>
            <person name="Ngom M."/>
            <person name="Ghodhbane-Gtari F."/>
            <person name="Gtari M."/>
            <person name="Morris K."/>
            <person name="Thomas K."/>
            <person name="Sen A."/>
            <person name="Tisa L.S."/>
        </authorList>
    </citation>
    <scope>NUCLEOTIDE SEQUENCE [LARGE SCALE GENOMIC DNA]</scope>
    <source>
        <strain evidence="3">CpI1-S</strain>
    </source>
</reference>
<gene>
    <name evidence="2" type="ORF">FF36_05440</name>
</gene>
<feature type="region of interest" description="Disordered" evidence="1">
    <location>
        <begin position="170"/>
        <end position="257"/>
    </location>
</feature>
<keyword evidence="3" id="KW-1185">Reference proteome</keyword>
<dbReference type="PATRIC" id="fig|1502723.3.peg.5855"/>
<protein>
    <submittedName>
        <fullName evidence="2">Uncharacterized protein</fullName>
    </submittedName>
</protein>
<feature type="compositionally biased region" description="Basic and acidic residues" evidence="1">
    <location>
        <begin position="226"/>
        <end position="239"/>
    </location>
</feature>
<dbReference type="EMBL" id="JYFN01000065">
    <property type="protein sequence ID" value="KJE20268.1"/>
    <property type="molecule type" value="Genomic_DNA"/>
</dbReference>
<proteinExistence type="predicted"/>
<feature type="region of interest" description="Disordered" evidence="1">
    <location>
        <begin position="44"/>
        <end position="147"/>
    </location>
</feature>
<organism evidence="2 3">
    <name type="scientific">Frankia torreyi</name>
    <dbReference type="NCBI Taxonomy" id="1856"/>
    <lineage>
        <taxon>Bacteria</taxon>
        <taxon>Bacillati</taxon>
        <taxon>Actinomycetota</taxon>
        <taxon>Actinomycetes</taxon>
        <taxon>Frankiales</taxon>
        <taxon>Frankiaceae</taxon>
        <taxon>Frankia</taxon>
    </lineage>
</organism>
<comment type="caution">
    <text evidence="2">The sequence shown here is derived from an EMBL/GenBank/DDBJ whole genome shotgun (WGS) entry which is preliminary data.</text>
</comment>
<reference evidence="2 3" key="2">
    <citation type="journal article" date="2016" name="Genome Announc.">
        <title>Permanent Draft Genome Sequences for Two Variants of Frankia sp. Strain CpI1, the First Frankia Strain Isolated from Root Nodules of Comptonia peregrina.</title>
        <authorList>
            <person name="Oshone R."/>
            <person name="Hurst S.G.IV."/>
            <person name="Abebe-Akele F."/>
            <person name="Simpson S."/>
            <person name="Morris K."/>
            <person name="Thomas W.K."/>
            <person name="Tisa L.S."/>
        </authorList>
    </citation>
    <scope>NUCLEOTIDE SEQUENCE [LARGE SCALE GENOMIC DNA]</scope>
    <source>
        <strain evidence="3">CpI1-S</strain>
    </source>
</reference>
<feature type="compositionally biased region" description="Gly residues" evidence="1">
    <location>
        <begin position="50"/>
        <end position="59"/>
    </location>
</feature>
<feature type="compositionally biased region" description="Basic residues" evidence="1">
    <location>
        <begin position="1"/>
        <end position="18"/>
    </location>
</feature>
<evidence type="ECO:0000256" key="1">
    <source>
        <dbReference type="SAM" id="MobiDB-lite"/>
    </source>
</evidence>
<feature type="compositionally biased region" description="Basic residues" evidence="1">
    <location>
        <begin position="185"/>
        <end position="198"/>
    </location>
</feature>
<feature type="compositionally biased region" description="Basic and acidic residues" evidence="1">
    <location>
        <begin position="76"/>
        <end position="93"/>
    </location>
</feature>
<evidence type="ECO:0000313" key="2">
    <source>
        <dbReference type="EMBL" id="KJE20268.1"/>
    </source>
</evidence>
<sequence length="257" mass="27413">MRHQGTKHRGTAAPRHRGTGTAPPIVDGLVCLVRLVCGGEADGRHQDATRGGGRGGPPLGAGAVARRRGRAVLRRGRPDGRHRPDHRAGRGREGVAVQHLRQQGGAGPRLPGRPARRHDRATPAGGGPRAGRPVPPAGDLRGAGGAVRPTRFPWLCVRLRQRRDVPRQLRGACRRRLPGLDPRPVHRARPAGRRRRPGRAGPPAPARLRRCRPDSPDGPHPAGRPDCPRDGRDPARRGDPGSLAGVGLSRAGRSWCA</sequence>